<accession>A0A182NKS3</accession>
<reference evidence="6" key="1">
    <citation type="submission" date="2013-03" db="EMBL/GenBank/DDBJ databases">
        <title>The Genome Sequence of Anopheles dirus WRAIR2.</title>
        <authorList>
            <consortium name="The Broad Institute Genomics Platform"/>
            <person name="Neafsey D.E."/>
            <person name="Walton C."/>
            <person name="Walker B."/>
            <person name="Young S.K."/>
            <person name="Zeng Q."/>
            <person name="Gargeya S."/>
            <person name="Fitzgerald M."/>
            <person name="Haas B."/>
            <person name="Abouelleil A."/>
            <person name="Allen A.W."/>
            <person name="Alvarado L."/>
            <person name="Arachchi H.M."/>
            <person name="Berlin A.M."/>
            <person name="Chapman S.B."/>
            <person name="Gainer-Dewar J."/>
            <person name="Goldberg J."/>
            <person name="Griggs A."/>
            <person name="Gujja S."/>
            <person name="Hansen M."/>
            <person name="Howarth C."/>
            <person name="Imamovic A."/>
            <person name="Ireland A."/>
            <person name="Larimer J."/>
            <person name="McCowan C."/>
            <person name="Murphy C."/>
            <person name="Pearson M."/>
            <person name="Poon T.W."/>
            <person name="Priest M."/>
            <person name="Roberts A."/>
            <person name="Saif S."/>
            <person name="Shea T."/>
            <person name="Sisk P."/>
            <person name="Sykes S."/>
            <person name="Wortman J."/>
            <person name="Nusbaum C."/>
            <person name="Birren B."/>
        </authorList>
    </citation>
    <scope>NUCLEOTIDE SEQUENCE [LARGE SCALE GENOMIC DNA]</scope>
    <source>
        <strain evidence="6">WRAIR2</strain>
    </source>
</reference>
<evidence type="ECO:0000313" key="5">
    <source>
        <dbReference type="EnsemblMetazoa" id="ADIR008253-PA"/>
    </source>
</evidence>
<name>A0A182NKS3_9DIPT</name>
<evidence type="ECO:0000256" key="1">
    <source>
        <dbReference type="ARBA" id="ARBA00022614"/>
    </source>
</evidence>
<dbReference type="InterPro" id="IPR032675">
    <property type="entry name" value="LRR_dom_sf"/>
</dbReference>
<keyword evidence="6" id="KW-1185">Reference proteome</keyword>
<proteinExistence type="predicted"/>
<feature type="signal peptide" evidence="3">
    <location>
        <begin position="1"/>
        <end position="40"/>
    </location>
</feature>
<feature type="chain" id="PRO_5008130035" evidence="3">
    <location>
        <begin position="41"/>
        <end position="81"/>
    </location>
</feature>
<feature type="domain" description="LRRNT" evidence="4">
    <location>
        <begin position="42"/>
        <end position="73"/>
    </location>
</feature>
<evidence type="ECO:0000259" key="4">
    <source>
        <dbReference type="SMART" id="SM00013"/>
    </source>
</evidence>
<keyword evidence="2 3" id="KW-0732">Signal</keyword>
<dbReference type="SMART" id="SM00013">
    <property type="entry name" value="LRRNT"/>
    <property type="match status" value="1"/>
</dbReference>
<protein>
    <submittedName>
        <fullName evidence="5">LRRNT domain-containing protein</fullName>
    </submittedName>
</protein>
<dbReference type="EnsemblMetazoa" id="ADIR008253-RA">
    <property type="protein sequence ID" value="ADIR008253-PA"/>
    <property type="gene ID" value="ADIR008253"/>
</dbReference>
<dbReference type="Gene3D" id="3.80.10.10">
    <property type="entry name" value="Ribonuclease Inhibitor"/>
    <property type="match status" value="1"/>
</dbReference>
<reference evidence="5" key="2">
    <citation type="submission" date="2020-05" db="UniProtKB">
        <authorList>
            <consortium name="EnsemblMetazoa"/>
        </authorList>
    </citation>
    <scope>IDENTIFICATION</scope>
    <source>
        <strain evidence="5">WRAIR2</strain>
    </source>
</reference>
<dbReference type="InterPro" id="IPR000372">
    <property type="entry name" value="LRRNT"/>
</dbReference>
<dbReference type="AlphaFoldDB" id="A0A182NKS3"/>
<sequence>MGRDHVLRDRTRRLISSNGSRLLLIAAIASVLSLAAPVEGLGCPQKCSCQQRTVRCVKQQLDKVPEMPPDTSIMVDISRCW</sequence>
<evidence type="ECO:0000313" key="6">
    <source>
        <dbReference type="Proteomes" id="UP000075884"/>
    </source>
</evidence>
<evidence type="ECO:0000256" key="3">
    <source>
        <dbReference type="SAM" id="SignalP"/>
    </source>
</evidence>
<evidence type="ECO:0000256" key="2">
    <source>
        <dbReference type="ARBA" id="ARBA00022729"/>
    </source>
</evidence>
<organism evidence="5 6">
    <name type="scientific">Anopheles dirus</name>
    <dbReference type="NCBI Taxonomy" id="7168"/>
    <lineage>
        <taxon>Eukaryota</taxon>
        <taxon>Metazoa</taxon>
        <taxon>Ecdysozoa</taxon>
        <taxon>Arthropoda</taxon>
        <taxon>Hexapoda</taxon>
        <taxon>Insecta</taxon>
        <taxon>Pterygota</taxon>
        <taxon>Neoptera</taxon>
        <taxon>Endopterygota</taxon>
        <taxon>Diptera</taxon>
        <taxon>Nematocera</taxon>
        <taxon>Culicoidea</taxon>
        <taxon>Culicidae</taxon>
        <taxon>Anophelinae</taxon>
        <taxon>Anopheles</taxon>
    </lineage>
</organism>
<dbReference type="Proteomes" id="UP000075884">
    <property type="component" value="Unassembled WGS sequence"/>
</dbReference>
<keyword evidence="1" id="KW-0433">Leucine-rich repeat</keyword>
<dbReference type="VEuPathDB" id="VectorBase:ADIR008253"/>